<sequence length="137" mass="15108">YFSILRPRPSGHLSEAIALFGDLLSRLIQLTRAQVGSWSYQPPVGDDRDPGPSEDTEPAGGDGGSTAQDEKLAGYYANLEIPYGSDLQTVRTAWKRMMKKYHPDLHDEDPGKGQVAAELTRAYQELAKALTQDSERT</sequence>
<organism evidence="3">
    <name type="scientific">marine metagenome</name>
    <dbReference type="NCBI Taxonomy" id="408172"/>
    <lineage>
        <taxon>unclassified sequences</taxon>
        <taxon>metagenomes</taxon>
        <taxon>ecological metagenomes</taxon>
    </lineage>
</organism>
<dbReference type="SUPFAM" id="SSF46565">
    <property type="entry name" value="Chaperone J-domain"/>
    <property type="match status" value="1"/>
</dbReference>
<accession>A0A383F0Y3</accession>
<proteinExistence type="predicted"/>
<feature type="domain" description="J" evidence="2">
    <location>
        <begin position="74"/>
        <end position="137"/>
    </location>
</feature>
<feature type="region of interest" description="Disordered" evidence="1">
    <location>
        <begin position="38"/>
        <end position="69"/>
    </location>
</feature>
<dbReference type="EMBL" id="UINC01230613">
    <property type="protein sequence ID" value="SVE62817.1"/>
    <property type="molecule type" value="Genomic_DNA"/>
</dbReference>
<dbReference type="PROSITE" id="PS50076">
    <property type="entry name" value="DNAJ_2"/>
    <property type="match status" value="1"/>
</dbReference>
<reference evidence="3" key="1">
    <citation type="submission" date="2018-05" db="EMBL/GenBank/DDBJ databases">
        <authorList>
            <person name="Lanie J.A."/>
            <person name="Ng W.-L."/>
            <person name="Kazmierczak K.M."/>
            <person name="Andrzejewski T.M."/>
            <person name="Davidsen T.M."/>
            <person name="Wayne K.J."/>
            <person name="Tettelin H."/>
            <person name="Glass J.I."/>
            <person name="Rusch D."/>
            <person name="Podicherti R."/>
            <person name="Tsui H.-C.T."/>
            <person name="Winkler M.E."/>
        </authorList>
    </citation>
    <scope>NUCLEOTIDE SEQUENCE</scope>
</reference>
<gene>
    <name evidence="3" type="ORF">METZ01_LOCUS515671</name>
</gene>
<evidence type="ECO:0000313" key="3">
    <source>
        <dbReference type="EMBL" id="SVE62817.1"/>
    </source>
</evidence>
<dbReference type="Gene3D" id="1.10.287.110">
    <property type="entry name" value="DnaJ domain"/>
    <property type="match status" value="1"/>
</dbReference>
<protein>
    <recommendedName>
        <fullName evidence="2">J domain-containing protein</fullName>
    </recommendedName>
</protein>
<dbReference type="Pfam" id="PF00226">
    <property type="entry name" value="DnaJ"/>
    <property type="match status" value="1"/>
</dbReference>
<dbReference type="AlphaFoldDB" id="A0A383F0Y3"/>
<evidence type="ECO:0000256" key="1">
    <source>
        <dbReference type="SAM" id="MobiDB-lite"/>
    </source>
</evidence>
<dbReference type="InterPro" id="IPR036869">
    <property type="entry name" value="J_dom_sf"/>
</dbReference>
<dbReference type="CDD" id="cd06257">
    <property type="entry name" value="DnaJ"/>
    <property type="match status" value="1"/>
</dbReference>
<dbReference type="InterPro" id="IPR001623">
    <property type="entry name" value="DnaJ_domain"/>
</dbReference>
<evidence type="ECO:0000259" key="2">
    <source>
        <dbReference type="PROSITE" id="PS50076"/>
    </source>
</evidence>
<name>A0A383F0Y3_9ZZZZ</name>
<feature type="non-terminal residue" evidence="3">
    <location>
        <position position="1"/>
    </location>
</feature>
<dbReference type="SMART" id="SM00271">
    <property type="entry name" value="DnaJ"/>
    <property type="match status" value="1"/>
</dbReference>